<organism evidence="1 2">
    <name type="scientific">Azospirillum griseum</name>
    <dbReference type="NCBI Taxonomy" id="2496639"/>
    <lineage>
        <taxon>Bacteria</taxon>
        <taxon>Pseudomonadati</taxon>
        <taxon>Pseudomonadota</taxon>
        <taxon>Alphaproteobacteria</taxon>
        <taxon>Rhodospirillales</taxon>
        <taxon>Azospirillaceae</taxon>
        <taxon>Azospirillum</taxon>
    </lineage>
</organism>
<dbReference type="Gene3D" id="3.90.550.10">
    <property type="entry name" value="Spore Coat Polysaccharide Biosynthesis Protein SpsA, Chain A"/>
    <property type="match status" value="1"/>
</dbReference>
<dbReference type="PANTHER" id="PTHR42866:SF1">
    <property type="entry name" value="SPORE COAT POLYSACCHARIDE BIOSYNTHESIS PROTEIN SPSF"/>
    <property type="match status" value="1"/>
</dbReference>
<reference evidence="1 2" key="1">
    <citation type="submission" date="2018-12" db="EMBL/GenBank/DDBJ databases">
        <authorList>
            <person name="Yang Y."/>
        </authorList>
    </citation>
    <scope>NUCLEOTIDE SEQUENCE [LARGE SCALE GENOMIC DNA]</scope>
    <source>
        <strain evidence="1 2">L-25-5w-1</strain>
    </source>
</reference>
<dbReference type="OrthoDB" id="9801052at2"/>
<evidence type="ECO:0000313" key="2">
    <source>
        <dbReference type="Proteomes" id="UP000277007"/>
    </source>
</evidence>
<dbReference type="CDD" id="cd02518">
    <property type="entry name" value="GT2_SpsF"/>
    <property type="match status" value="1"/>
</dbReference>
<sequence length="253" mass="27812">MTSPRRPRVVAISQARMNSTRLPGKVLLPAAGKPLLVHHLERLARSRGLDGVVLATTVGAVDDPVAATASAMGIPVFRGDEEDVLQRFAGAAAMADADVIVRVTADCPLIDPALVGELIAAFQAGQSLSPPLDYLSIDVSWYPRGLDAEIFPRAVLDEAAANAVLPAEREHVTYYMYTRPQRFRLGTPLRHDGSAIQQRWCVDEAADYELVRRLLEIGVSDNPAFGWRDCWRAVNEHPDWMDINSSIRQKTPH</sequence>
<keyword evidence="1" id="KW-0167">Capsid protein</keyword>
<dbReference type="InterPro" id="IPR029044">
    <property type="entry name" value="Nucleotide-diphossugar_trans"/>
</dbReference>
<proteinExistence type="predicted"/>
<accession>A0A3S0HZC5</accession>
<dbReference type="InterPro" id="IPR003329">
    <property type="entry name" value="Cytidylyl_trans"/>
</dbReference>
<dbReference type="SUPFAM" id="SSF53448">
    <property type="entry name" value="Nucleotide-diphospho-sugar transferases"/>
    <property type="match status" value="1"/>
</dbReference>
<keyword evidence="2" id="KW-1185">Reference proteome</keyword>
<evidence type="ECO:0000313" key="1">
    <source>
        <dbReference type="EMBL" id="RTR22554.1"/>
    </source>
</evidence>
<dbReference type="Proteomes" id="UP000277007">
    <property type="component" value="Unassembled WGS sequence"/>
</dbReference>
<dbReference type="RefSeq" id="WP_126613480.1">
    <property type="nucleotide sequence ID" value="NZ_JBHUCY010000053.1"/>
</dbReference>
<keyword evidence="1" id="KW-0946">Virion</keyword>
<protein>
    <submittedName>
        <fullName evidence="1">Spore coat protein</fullName>
    </submittedName>
</protein>
<dbReference type="PANTHER" id="PTHR42866">
    <property type="entry name" value="3-DEOXY-MANNO-OCTULOSONATE CYTIDYLYLTRANSFERASE"/>
    <property type="match status" value="1"/>
</dbReference>
<name>A0A3S0HZC5_9PROT</name>
<dbReference type="EMBL" id="RXMA01000004">
    <property type="protein sequence ID" value="RTR22554.1"/>
    <property type="molecule type" value="Genomic_DNA"/>
</dbReference>
<dbReference type="GO" id="GO:0005829">
    <property type="term" value="C:cytosol"/>
    <property type="evidence" value="ECO:0007669"/>
    <property type="project" value="TreeGrafter"/>
</dbReference>
<dbReference type="AlphaFoldDB" id="A0A3S0HZC5"/>
<dbReference type="Pfam" id="PF02348">
    <property type="entry name" value="CTP_transf_3"/>
    <property type="match status" value="1"/>
</dbReference>
<gene>
    <name evidence="1" type="ORF">EJ903_07000</name>
</gene>
<comment type="caution">
    <text evidence="1">The sequence shown here is derived from an EMBL/GenBank/DDBJ whole genome shotgun (WGS) entry which is preliminary data.</text>
</comment>